<dbReference type="KEGG" id="pru:PRU_0783"/>
<accession>D5EZ46</accession>
<evidence type="ECO:0000313" key="2">
    <source>
        <dbReference type="Proteomes" id="UP000000927"/>
    </source>
</evidence>
<dbReference type="HOGENOM" id="CLU_2397162_0_0_10"/>
<gene>
    <name evidence="1" type="ordered locus">PRU_0783</name>
</gene>
<dbReference type="STRING" id="264731.PRU_0783"/>
<evidence type="ECO:0000313" key="1">
    <source>
        <dbReference type="EMBL" id="ADE83450.1"/>
    </source>
</evidence>
<sequence>MLIHIMETKILKVVRQGEAFSVQSSKSDNGTIQKCNIVLREMGGSKFENEYVCAMLGNLAACRFYEGDVVAATLRFSTHEYQGQVFQEILATDIVVIKH</sequence>
<protein>
    <recommendedName>
        <fullName evidence="3">DUF3127 domain-containing protein</fullName>
    </recommendedName>
</protein>
<evidence type="ECO:0008006" key="3">
    <source>
        <dbReference type="Google" id="ProtNLM"/>
    </source>
</evidence>
<name>D5EZ46_XYLR2</name>
<dbReference type="AlphaFoldDB" id="D5EZ46"/>
<organism evidence="1 2">
    <name type="scientific">Xylanibacter ruminicola (strain ATCC 19189 / DSM 19721 / CIP 105475 / JCM 8958 / 23)</name>
    <name type="common">Prevotella ruminicola</name>
    <dbReference type="NCBI Taxonomy" id="264731"/>
    <lineage>
        <taxon>Bacteria</taxon>
        <taxon>Pseudomonadati</taxon>
        <taxon>Bacteroidota</taxon>
        <taxon>Bacteroidia</taxon>
        <taxon>Bacteroidales</taxon>
        <taxon>Prevotellaceae</taxon>
        <taxon>Xylanibacter</taxon>
    </lineage>
</organism>
<dbReference type="Proteomes" id="UP000000927">
    <property type="component" value="Chromosome"/>
</dbReference>
<keyword evidence="2" id="KW-1185">Reference proteome</keyword>
<proteinExistence type="predicted"/>
<reference evidence="1 2" key="1">
    <citation type="journal article" date="2010" name="Microb. Ecol.">
        <title>Comparative genome analysis of Prevotella ruminicola and Prevotella bryantii: insights into their environmental niche.</title>
        <authorList>
            <consortium name="North American Consortium for Rumen Bacteria"/>
            <person name="Purushe J."/>
            <person name="Fouts D.E."/>
            <person name="Morrison M."/>
            <person name="White B.A."/>
            <person name="Mackie R.I."/>
            <person name="Coutinho P.M."/>
            <person name="Henrissat B."/>
            <person name="Nelson K.E."/>
        </authorList>
    </citation>
    <scope>NUCLEOTIDE SEQUENCE [LARGE SCALE GENOMIC DNA]</scope>
    <source>
        <strain evidence="2">ATCC 19189 / JCM 8958 / 23</strain>
    </source>
</reference>
<dbReference type="EMBL" id="CP002006">
    <property type="protein sequence ID" value="ADE83450.1"/>
    <property type="molecule type" value="Genomic_DNA"/>
</dbReference>